<reference evidence="3 4" key="1">
    <citation type="submission" date="2015-07" db="EMBL/GenBank/DDBJ databases">
        <title>Complete genome sequence of Mycobacterium goodii X7B, a facultative thermophilic biodesulfurizing bacterium.</title>
        <authorList>
            <person name="Yu B."/>
            <person name="Li F."/>
            <person name="Xu P."/>
        </authorList>
    </citation>
    <scope>NUCLEOTIDE SEQUENCE [LARGE SCALE GENOMIC DNA]</scope>
    <source>
        <strain evidence="3 4">X7B</strain>
    </source>
</reference>
<dbReference type="GO" id="GO:0000271">
    <property type="term" value="P:polysaccharide biosynthetic process"/>
    <property type="evidence" value="ECO:0007669"/>
    <property type="project" value="TreeGrafter"/>
</dbReference>
<evidence type="ECO:0000313" key="4">
    <source>
        <dbReference type="Proteomes" id="UP000062255"/>
    </source>
</evidence>
<dbReference type="PANTHER" id="PTHR23028">
    <property type="entry name" value="ACETYLTRANSFERASE"/>
    <property type="match status" value="1"/>
</dbReference>
<dbReference type="InterPro" id="IPR002656">
    <property type="entry name" value="Acyl_transf_3_dom"/>
</dbReference>
<evidence type="ECO:0000313" key="3">
    <source>
        <dbReference type="EMBL" id="AKS35415.1"/>
    </source>
</evidence>
<proteinExistence type="predicted"/>
<sequence length="372" mass="41986">MLRQKSRIGATNSATNNPCAAYGYVYGLDGLRLLVVLIVVIRHFEIVPVLPGGFGVSIFFFISGFLISRLLLAEEKRFHRALALKPFYIRRFIRLLPPLFLMGIVCVPVLYVLYPAQFSPVQIILSFAYLGNIVKFGAMAWGWNEGYPAIEPLWSLAVEEHFYLLLPAVLLLFRSRRSRVVAMVVAMIAPLILRVWVYAAMPLPLADQFNYHFTVTRLDSIAAGVLLTLLLDYGWLRLPAKAVWGHVLVWGGAALMLASMVHWSQAYEIAWKYSFQSLAIGVFFVGAIFMPNYGWLRRTLETRVISHLGKISYEMYLWHFPLLAILLAVLPSRGWAIGLALIGTVVVSDIAYRLTTKRLRGLRKRFGGHPAS</sequence>
<feature type="transmembrane region" description="Helical" evidence="1">
    <location>
        <begin position="53"/>
        <end position="72"/>
    </location>
</feature>
<feature type="transmembrane region" description="Helical" evidence="1">
    <location>
        <begin position="153"/>
        <end position="173"/>
    </location>
</feature>
<feature type="transmembrane region" description="Helical" evidence="1">
    <location>
        <begin position="335"/>
        <end position="355"/>
    </location>
</feature>
<feature type="transmembrane region" description="Helical" evidence="1">
    <location>
        <begin position="269"/>
        <end position="290"/>
    </location>
</feature>
<accession>A0A0K0XDE7</accession>
<feature type="transmembrane region" description="Helical" evidence="1">
    <location>
        <begin position="243"/>
        <end position="263"/>
    </location>
</feature>
<keyword evidence="1" id="KW-0812">Transmembrane</keyword>
<evidence type="ECO:0000256" key="1">
    <source>
        <dbReference type="SAM" id="Phobius"/>
    </source>
</evidence>
<gene>
    <name evidence="3" type="ORF">AFA91_29855</name>
</gene>
<dbReference type="GO" id="GO:0016747">
    <property type="term" value="F:acyltransferase activity, transferring groups other than amino-acyl groups"/>
    <property type="evidence" value="ECO:0007669"/>
    <property type="project" value="InterPro"/>
</dbReference>
<dbReference type="Pfam" id="PF01757">
    <property type="entry name" value="Acyl_transf_3"/>
    <property type="match status" value="1"/>
</dbReference>
<feature type="transmembrane region" description="Helical" evidence="1">
    <location>
        <begin position="311"/>
        <end position="329"/>
    </location>
</feature>
<evidence type="ECO:0000259" key="2">
    <source>
        <dbReference type="Pfam" id="PF01757"/>
    </source>
</evidence>
<protein>
    <recommendedName>
        <fullName evidence="2">Acyltransferase 3 domain-containing protein</fullName>
    </recommendedName>
</protein>
<dbReference type="InterPro" id="IPR050879">
    <property type="entry name" value="Acyltransferase_3"/>
</dbReference>
<keyword evidence="1" id="KW-0472">Membrane</keyword>
<name>A0A0K0XDE7_MYCGD</name>
<dbReference type="RefSeq" id="WP_049747874.1">
    <property type="nucleotide sequence ID" value="NZ_CP012150.1"/>
</dbReference>
<feature type="transmembrane region" description="Helical" evidence="1">
    <location>
        <begin position="180"/>
        <end position="199"/>
    </location>
</feature>
<dbReference type="PATRIC" id="fig|134601.6.peg.6170"/>
<dbReference type="PANTHER" id="PTHR23028:SF53">
    <property type="entry name" value="ACYL_TRANSF_3 DOMAIN-CONTAINING PROTEIN"/>
    <property type="match status" value="1"/>
</dbReference>
<feature type="domain" description="Acyltransferase 3" evidence="2">
    <location>
        <begin position="26"/>
        <end position="352"/>
    </location>
</feature>
<organism evidence="3 4">
    <name type="scientific">Mycolicibacterium goodii</name>
    <name type="common">Mycobacterium goodii</name>
    <dbReference type="NCBI Taxonomy" id="134601"/>
    <lineage>
        <taxon>Bacteria</taxon>
        <taxon>Bacillati</taxon>
        <taxon>Actinomycetota</taxon>
        <taxon>Actinomycetes</taxon>
        <taxon>Mycobacteriales</taxon>
        <taxon>Mycobacteriaceae</taxon>
        <taxon>Mycolicibacterium</taxon>
    </lineage>
</organism>
<dbReference type="EMBL" id="CP012150">
    <property type="protein sequence ID" value="AKS35415.1"/>
    <property type="molecule type" value="Genomic_DNA"/>
</dbReference>
<dbReference type="STRING" id="134601.AFA91_29855"/>
<dbReference type="GO" id="GO:0016020">
    <property type="term" value="C:membrane"/>
    <property type="evidence" value="ECO:0007669"/>
    <property type="project" value="TreeGrafter"/>
</dbReference>
<dbReference type="KEGG" id="mgo:AFA91_29855"/>
<dbReference type="Proteomes" id="UP000062255">
    <property type="component" value="Chromosome"/>
</dbReference>
<feature type="transmembrane region" description="Helical" evidence="1">
    <location>
        <begin position="211"/>
        <end position="231"/>
    </location>
</feature>
<dbReference type="AlphaFoldDB" id="A0A0K0XDE7"/>
<dbReference type="OrthoDB" id="5242306at2"/>
<keyword evidence="1" id="KW-1133">Transmembrane helix</keyword>
<feature type="transmembrane region" description="Helical" evidence="1">
    <location>
        <begin position="92"/>
        <end position="114"/>
    </location>
</feature>
<feature type="transmembrane region" description="Helical" evidence="1">
    <location>
        <begin position="21"/>
        <end position="41"/>
    </location>
</feature>